<reference evidence="5" key="1">
    <citation type="journal article" date="2015" name="BMC Genomics">
        <title>Genomic and transcriptomic analysis of the endophytic fungus Pestalotiopsis fici reveals its lifestyle and high potential for synthesis of natural products.</title>
        <authorList>
            <person name="Wang X."/>
            <person name="Zhang X."/>
            <person name="Liu L."/>
            <person name="Xiang M."/>
            <person name="Wang W."/>
            <person name="Sun X."/>
            <person name="Che Y."/>
            <person name="Guo L."/>
            <person name="Liu G."/>
            <person name="Guo L."/>
            <person name="Wang C."/>
            <person name="Yin W.B."/>
            <person name="Stadler M."/>
            <person name="Zhang X."/>
            <person name="Liu X."/>
        </authorList>
    </citation>
    <scope>NUCLEOTIDE SEQUENCE [LARGE SCALE GENOMIC DNA]</scope>
    <source>
        <strain evidence="5">W106-1 / CGMCC3.15140</strain>
    </source>
</reference>
<gene>
    <name evidence="4" type="ORF">PFICI_14417</name>
</gene>
<dbReference type="eggNOG" id="KOG1502">
    <property type="taxonomic scope" value="Eukaryota"/>
</dbReference>
<dbReference type="InterPro" id="IPR036291">
    <property type="entry name" value="NAD(P)-bd_dom_sf"/>
</dbReference>
<protein>
    <recommendedName>
        <fullName evidence="3">NAD-dependent epimerase/dehydratase domain-containing protein</fullName>
    </recommendedName>
</protein>
<dbReference type="InParanoid" id="W3WKX7"/>
<dbReference type="KEGG" id="pfy:PFICI_14417"/>
<name>W3WKX7_PESFW</name>
<dbReference type="SUPFAM" id="SSF51735">
    <property type="entry name" value="NAD(P)-binding Rossmann-fold domains"/>
    <property type="match status" value="1"/>
</dbReference>
<dbReference type="GeneID" id="19279430"/>
<dbReference type="InterPro" id="IPR001509">
    <property type="entry name" value="Epimerase_deHydtase"/>
</dbReference>
<evidence type="ECO:0000256" key="2">
    <source>
        <dbReference type="ARBA" id="ARBA00023445"/>
    </source>
</evidence>
<dbReference type="Proteomes" id="UP000030651">
    <property type="component" value="Unassembled WGS sequence"/>
</dbReference>
<keyword evidence="1" id="KW-0560">Oxidoreductase</keyword>
<proteinExistence type="inferred from homology"/>
<keyword evidence="5" id="KW-1185">Reference proteome</keyword>
<dbReference type="EMBL" id="KI912121">
    <property type="protein sequence ID" value="ETS73471.1"/>
    <property type="molecule type" value="Genomic_DNA"/>
</dbReference>
<dbReference type="RefSeq" id="XP_007841189.1">
    <property type="nucleotide sequence ID" value="XM_007842998.1"/>
</dbReference>
<feature type="domain" description="NAD-dependent epimerase/dehydratase" evidence="3">
    <location>
        <begin position="8"/>
        <end position="260"/>
    </location>
</feature>
<dbReference type="OMA" id="TAFIWQI"/>
<dbReference type="PANTHER" id="PTHR10366:SF564">
    <property type="entry name" value="STEROL-4-ALPHA-CARBOXYLATE 3-DEHYDROGENASE, DECARBOXYLATING"/>
    <property type="match status" value="1"/>
</dbReference>
<dbReference type="Gene3D" id="3.40.50.720">
    <property type="entry name" value="NAD(P)-binding Rossmann-like Domain"/>
    <property type="match status" value="1"/>
</dbReference>
<sequence length="346" mass="37324">MSGSKGEVLVTGANGYIGARTVGAFLDAGYSVRGTVRSSSAAESLLEALPDAVSNGRLKIDQVPDITAPGAFDKAVRGVTAIVHLATPVSFFFTNSEYIVGTAVNGVKAILESATKEPRIKHFLLMSSIAAIISEKQQGHVFTETDWNDAAARIVAEQGDQAPSRQIYGASKVLAEREFWKFMQERQPKFTMNAINPVLVGGPPLVLPSTPDKLNESVSFIWQVLSGQGIPENLVGFGAYVDVRDVARLAVFSVEHGNQVNAQRYMAASGWASPQAAADVLRQKYPGWKDSIQKGAPQSNYLPGYKYPPQAPQIDASKAVRATGQGWIRFDDMVVDTAEVFKAYLE</sequence>
<dbReference type="STRING" id="1229662.W3WKX7"/>
<evidence type="ECO:0000313" key="5">
    <source>
        <dbReference type="Proteomes" id="UP000030651"/>
    </source>
</evidence>
<dbReference type="GO" id="GO:0016616">
    <property type="term" value="F:oxidoreductase activity, acting on the CH-OH group of donors, NAD or NADP as acceptor"/>
    <property type="evidence" value="ECO:0007669"/>
    <property type="project" value="TreeGrafter"/>
</dbReference>
<dbReference type="Pfam" id="PF01370">
    <property type="entry name" value="Epimerase"/>
    <property type="match status" value="1"/>
</dbReference>
<evidence type="ECO:0000313" key="4">
    <source>
        <dbReference type="EMBL" id="ETS73471.1"/>
    </source>
</evidence>
<evidence type="ECO:0000256" key="1">
    <source>
        <dbReference type="ARBA" id="ARBA00023002"/>
    </source>
</evidence>
<dbReference type="PANTHER" id="PTHR10366">
    <property type="entry name" value="NAD DEPENDENT EPIMERASE/DEHYDRATASE"/>
    <property type="match status" value="1"/>
</dbReference>
<dbReference type="AlphaFoldDB" id="W3WKX7"/>
<comment type="similarity">
    <text evidence="2">Belongs to the NAD(P)-dependent epimerase/dehydratase family. Dihydroflavonol-4-reductase subfamily.</text>
</comment>
<accession>W3WKX7</accession>
<dbReference type="InterPro" id="IPR050425">
    <property type="entry name" value="NAD(P)_dehydrat-like"/>
</dbReference>
<organism evidence="4 5">
    <name type="scientific">Pestalotiopsis fici (strain W106-1 / CGMCC3.15140)</name>
    <dbReference type="NCBI Taxonomy" id="1229662"/>
    <lineage>
        <taxon>Eukaryota</taxon>
        <taxon>Fungi</taxon>
        <taxon>Dikarya</taxon>
        <taxon>Ascomycota</taxon>
        <taxon>Pezizomycotina</taxon>
        <taxon>Sordariomycetes</taxon>
        <taxon>Xylariomycetidae</taxon>
        <taxon>Amphisphaeriales</taxon>
        <taxon>Sporocadaceae</taxon>
        <taxon>Pestalotiopsis</taxon>
    </lineage>
</organism>
<dbReference type="HOGENOM" id="CLU_007383_9_2_1"/>
<dbReference type="OrthoDB" id="2735536at2759"/>
<evidence type="ECO:0000259" key="3">
    <source>
        <dbReference type="Pfam" id="PF01370"/>
    </source>
</evidence>